<evidence type="ECO:0000313" key="3">
    <source>
        <dbReference type="Proteomes" id="UP000478052"/>
    </source>
</evidence>
<protein>
    <submittedName>
        <fullName evidence="2">Uncharacterized protein</fullName>
    </submittedName>
</protein>
<comment type="caution">
    <text evidence="2">The sequence shown here is derived from an EMBL/GenBank/DDBJ whole genome shotgun (WGS) entry which is preliminary data.</text>
</comment>
<sequence length="68" mass="7540">MKIAQSMVETATKLRNEEREKETETVYSYTTTDDGKHTSSANTTSAIKAKKTRLLLVQSPGFIEISSS</sequence>
<keyword evidence="3" id="KW-1185">Reference proteome</keyword>
<dbReference type="Proteomes" id="UP000478052">
    <property type="component" value="Unassembled WGS sequence"/>
</dbReference>
<dbReference type="AlphaFoldDB" id="A0A6G0VYJ7"/>
<feature type="compositionally biased region" description="Polar residues" evidence="1">
    <location>
        <begin position="25"/>
        <end position="44"/>
    </location>
</feature>
<accession>A0A6G0VYJ7</accession>
<reference evidence="2 3" key="1">
    <citation type="submission" date="2019-08" db="EMBL/GenBank/DDBJ databases">
        <title>Whole genome of Aphis craccivora.</title>
        <authorList>
            <person name="Voronova N.V."/>
            <person name="Shulinski R.S."/>
            <person name="Bandarenka Y.V."/>
            <person name="Zhorov D.G."/>
            <person name="Warner D."/>
        </authorList>
    </citation>
    <scope>NUCLEOTIDE SEQUENCE [LARGE SCALE GENOMIC DNA]</scope>
    <source>
        <strain evidence="2">180601</strain>
        <tissue evidence="2">Whole Body</tissue>
    </source>
</reference>
<feature type="non-terminal residue" evidence="2">
    <location>
        <position position="68"/>
    </location>
</feature>
<feature type="region of interest" description="Disordered" evidence="1">
    <location>
        <begin position="1"/>
        <end position="44"/>
    </location>
</feature>
<name>A0A6G0VYJ7_APHCR</name>
<evidence type="ECO:0000313" key="2">
    <source>
        <dbReference type="EMBL" id="KAF0714364.1"/>
    </source>
</evidence>
<feature type="compositionally biased region" description="Basic and acidic residues" evidence="1">
    <location>
        <begin position="12"/>
        <end position="24"/>
    </location>
</feature>
<dbReference type="EMBL" id="VUJU01010435">
    <property type="protein sequence ID" value="KAF0714364.1"/>
    <property type="molecule type" value="Genomic_DNA"/>
</dbReference>
<proteinExistence type="predicted"/>
<evidence type="ECO:0000256" key="1">
    <source>
        <dbReference type="SAM" id="MobiDB-lite"/>
    </source>
</evidence>
<gene>
    <name evidence="2" type="ORF">FWK35_00031207</name>
</gene>
<organism evidence="2 3">
    <name type="scientific">Aphis craccivora</name>
    <name type="common">Cowpea aphid</name>
    <dbReference type="NCBI Taxonomy" id="307492"/>
    <lineage>
        <taxon>Eukaryota</taxon>
        <taxon>Metazoa</taxon>
        <taxon>Ecdysozoa</taxon>
        <taxon>Arthropoda</taxon>
        <taxon>Hexapoda</taxon>
        <taxon>Insecta</taxon>
        <taxon>Pterygota</taxon>
        <taxon>Neoptera</taxon>
        <taxon>Paraneoptera</taxon>
        <taxon>Hemiptera</taxon>
        <taxon>Sternorrhyncha</taxon>
        <taxon>Aphidomorpha</taxon>
        <taxon>Aphidoidea</taxon>
        <taxon>Aphididae</taxon>
        <taxon>Aphidini</taxon>
        <taxon>Aphis</taxon>
        <taxon>Aphis</taxon>
    </lineage>
</organism>